<evidence type="ECO:0000256" key="1">
    <source>
        <dbReference type="ARBA" id="ARBA00022679"/>
    </source>
</evidence>
<dbReference type="SUPFAM" id="SSF53335">
    <property type="entry name" value="S-adenosyl-L-methionine-dependent methyltransferases"/>
    <property type="match status" value="1"/>
</dbReference>
<dbReference type="CDD" id="cd02440">
    <property type="entry name" value="AdoMet_MTases"/>
    <property type="match status" value="1"/>
</dbReference>
<evidence type="ECO:0000256" key="2">
    <source>
        <dbReference type="ARBA" id="ARBA00023268"/>
    </source>
</evidence>
<proteinExistence type="predicted"/>
<dbReference type="Pfam" id="PF08242">
    <property type="entry name" value="Methyltransf_12"/>
    <property type="match status" value="1"/>
</dbReference>
<dbReference type="PANTHER" id="PTHR45681:SF6">
    <property type="entry name" value="POLYKETIDE SYNTHASE 37"/>
    <property type="match status" value="1"/>
</dbReference>
<feature type="domain" description="Carrier" evidence="3">
    <location>
        <begin position="23"/>
        <end position="85"/>
    </location>
</feature>
<keyword evidence="2" id="KW-0511">Multifunctional enzyme</keyword>
<feature type="domain" description="Methyltransferase fungal type helix-turn-helix" evidence="5">
    <location>
        <begin position="123"/>
        <end position="207"/>
    </location>
</feature>
<dbReference type="InterPro" id="IPR029063">
    <property type="entry name" value="SAM-dependent_MTases_sf"/>
</dbReference>
<dbReference type="InterPro" id="IPR041068">
    <property type="entry name" value="HTH_51"/>
</dbReference>
<evidence type="ECO:0000259" key="4">
    <source>
        <dbReference type="Pfam" id="PF08242"/>
    </source>
</evidence>
<reference evidence="6 7" key="1">
    <citation type="submission" date="2014-11" db="EMBL/GenBank/DDBJ databases">
        <title>Genomics derived discovery of secondary metabolites biosynthetic gene clusters in Aspergillus ustus.</title>
        <authorList>
            <person name="Pi B."/>
            <person name="Dai F."/>
            <person name="Song X."/>
            <person name="Zhu C."/>
            <person name="Li H."/>
            <person name="Yu D."/>
        </authorList>
    </citation>
    <scope>NUCLEOTIDE SEQUENCE [LARGE SCALE GENOMIC DNA]</scope>
    <source>
        <strain evidence="6 7">3.3904</strain>
    </source>
</reference>
<dbReference type="InterPro" id="IPR009081">
    <property type="entry name" value="PP-bd_ACP"/>
</dbReference>
<dbReference type="Gene3D" id="1.10.1200.10">
    <property type="entry name" value="ACP-like"/>
    <property type="match status" value="1"/>
</dbReference>
<dbReference type="Pfam" id="PF00550">
    <property type="entry name" value="PP-binding"/>
    <property type="match status" value="1"/>
</dbReference>
<dbReference type="EMBL" id="JOMC01000033">
    <property type="protein sequence ID" value="KIA75831.1"/>
    <property type="molecule type" value="Genomic_DNA"/>
</dbReference>
<dbReference type="AlphaFoldDB" id="A0A0C1BWB0"/>
<dbReference type="InterPro" id="IPR036736">
    <property type="entry name" value="ACP-like_sf"/>
</dbReference>
<dbReference type="Gene3D" id="3.40.50.150">
    <property type="entry name" value="Vaccinia Virus protein VP39"/>
    <property type="match status" value="1"/>
</dbReference>
<feature type="domain" description="Methyltransferase type 12" evidence="4">
    <location>
        <begin position="308"/>
        <end position="409"/>
    </location>
</feature>
<evidence type="ECO:0000313" key="6">
    <source>
        <dbReference type="EMBL" id="KIA75831.1"/>
    </source>
</evidence>
<dbReference type="Proteomes" id="UP000053475">
    <property type="component" value="Unassembled WGS sequence"/>
</dbReference>
<dbReference type="SUPFAM" id="SSF47336">
    <property type="entry name" value="ACP-like"/>
    <property type="match status" value="1"/>
</dbReference>
<evidence type="ECO:0000259" key="3">
    <source>
        <dbReference type="Pfam" id="PF00550"/>
    </source>
</evidence>
<gene>
    <name evidence="6" type="ORF">HK57_00358</name>
</gene>
<sequence length="482" mass="52642">MATYHSPILSRARPAPVEIFDVFRKAISTETGVALGDADGNIPFDDIGLDPITGLSILDIVADRTGVELPASLFRDCCTLSEVAESLGYSTSAHGVVVSPVTSMHRAAPGMTARGAFAGASHLVEQITAETGCANFWIKVYPAQRQLVLAYINEALLNLGVSLDELPPGTTMTCPGNVLTKHRRVFDGAIFQILEDGGIVTRQGNEIVRTSATTGKQPSQTIFDNLVHDHPQYANMHRLLNLTGSQFAECLTGAVDPIKLLFGKNKDLLQDFYTNAPMSIAASKYLAAFLKCIFSEIVKRDGGCIEILEVGAGLGGTTNFIVDMLVDAKIPFKYTFTDISSSFFAAAKNRYKNLPAGCMEYLVLDIEKTPPEHLQRRFHSVISTNCIHATTSLQVSCTNIRKLLRPGGFCALIEFTTRLYWLDLVFGLLDGWWLFADGRKHCTVDEGFWRACLEASGFSDVLWTEASRNAKLNPQLLVACTD</sequence>
<organism evidence="6 7">
    <name type="scientific">Aspergillus ustus</name>
    <dbReference type="NCBI Taxonomy" id="40382"/>
    <lineage>
        <taxon>Eukaryota</taxon>
        <taxon>Fungi</taxon>
        <taxon>Dikarya</taxon>
        <taxon>Ascomycota</taxon>
        <taxon>Pezizomycotina</taxon>
        <taxon>Eurotiomycetes</taxon>
        <taxon>Eurotiomycetidae</taxon>
        <taxon>Eurotiales</taxon>
        <taxon>Aspergillaceae</taxon>
        <taxon>Aspergillus</taxon>
        <taxon>Aspergillus subgen. Nidulantes</taxon>
    </lineage>
</organism>
<dbReference type="InterPro" id="IPR013217">
    <property type="entry name" value="Methyltransf_12"/>
</dbReference>
<evidence type="ECO:0000259" key="5">
    <source>
        <dbReference type="Pfam" id="PF18558"/>
    </source>
</evidence>
<keyword evidence="1" id="KW-0808">Transferase</keyword>
<protein>
    <submittedName>
        <fullName evidence="6">Polyketide synthase-like protein</fullName>
    </submittedName>
</protein>
<dbReference type="GO" id="GO:0016740">
    <property type="term" value="F:transferase activity"/>
    <property type="evidence" value="ECO:0007669"/>
    <property type="project" value="UniProtKB-KW"/>
</dbReference>
<dbReference type="Pfam" id="PF18558">
    <property type="entry name" value="HTH_51"/>
    <property type="match status" value="1"/>
</dbReference>
<dbReference type="InterPro" id="IPR050444">
    <property type="entry name" value="Polyketide_Synthase"/>
</dbReference>
<keyword evidence="7" id="KW-1185">Reference proteome</keyword>
<comment type="caution">
    <text evidence="6">The sequence shown here is derived from an EMBL/GenBank/DDBJ whole genome shotgun (WGS) entry which is preliminary data.</text>
</comment>
<name>A0A0C1BWB0_ASPUT</name>
<dbReference type="GO" id="GO:0044550">
    <property type="term" value="P:secondary metabolite biosynthetic process"/>
    <property type="evidence" value="ECO:0007669"/>
    <property type="project" value="UniProtKB-ARBA"/>
</dbReference>
<accession>A0A0C1BWB0</accession>
<evidence type="ECO:0000313" key="7">
    <source>
        <dbReference type="Proteomes" id="UP000053475"/>
    </source>
</evidence>
<dbReference type="PANTHER" id="PTHR45681">
    <property type="entry name" value="POLYKETIDE SYNTHASE 44-RELATED"/>
    <property type="match status" value="1"/>
</dbReference>